<dbReference type="InterPro" id="IPR057057">
    <property type="entry name" value="Spectrin_SYNE1"/>
</dbReference>
<keyword evidence="4" id="KW-0472">Membrane</keyword>
<feature type="coiled-coil region" evidence="7">
    <location>
        <begin position="3431"/>
        <end position="3485"/>
    </location>
</feature>
<feature type="coiled-coil region" evidence="7">
    <location>
        <begin position="4688"/>
        <end position="4718"/>
    </location>
</feature>
<keyword evidence="7" id="KW-0175">Coiled coil</keyword>
<dbReference type="SUPFAM" id="SSF47576">
    <property type="entry name" value="Calponin-homology domain, CH-domain"/>
    <property type="match status" value="1"/>
</dbReference>
<keyword evidence="6" id="KW-0539">Nucleus</keyword>
<feature type="coiled-coil region" evidence="7">
    <location>
        <begin position="2172"/>
        <end position="2234"/>
    </location>
</feature>
<protein>
    <submittedName>
        <fullName evidence="10">Spectrin repeat containing nuclear envelope protein 2</fullName>
    </submittedName>
</protein>
<evidence type="ECO:0000313" key="10">
    <source>
        <dbReference type="Ensembl" id="ENSBJAP00000015448.1"/>
    </source>
</evidence>
<reference evidence="10" key="2">
    <citation type="submission" date="2025-09" db="UniProtKB">
        <authorList>
            <consortium name="Ensembl"/>
        </authorList>
    </citation>
    <scope>IDENTIFICATION</scope>
</reference>
<feature type="coiled-coil region" evidence="7">
    <location>
        <begin position="1224"/>
        <end position="1254"/>
    </location>
</feature>
<feature type="domain" description="Calponin-homology (CH)" evidence="9">
    <location>
        <begin position="1"/>
        <end position="80"/>
    </location>
</feature>
<feature type="coiled-coil region" evidence="7">
    <location>
        <begin position="1565"/>
        <end position="1592"/>
    </location>
</feature>
<dbReference type="CDD" id="cd21244">
    <property type="entry name" value="CH_SYNE2_rpt2"/>
    <property type="match status" value="1"/>
</dbReference>
<feature type="coiled-coil region" evidence="7">
    <location>
        <begin position="3615"/>
        <end position="3656"/>
    </location>
</feature>
<reference evidence="10" key="1">
    <citation type="submission" date="2025-08" db="UniProtKB">
        <authorList>
            <consortium name="Ensembl"/>
        </authorList>
    </citation>
    <scope>IDENTIFICATION</scope>
</reference>
<dbReference type="Ensembl" id="ENSBJAT00000015869.1">
    <property type="protein sequence ID" value="ENSBJAP00000015448.1"/>
    <property type="gene ID" value="ENSBJAG00000010064.1"/>
</dbReference>
<feature type="coiled-coil region" evidence="7">
    <location>
        <begin position="3109"/>
        <end position="3157"/>
    </location>
</feature>
<keyword evidence="2" id="KW-0597">Phosphoprotein</keyword>
<dbReference type="Pfam" id="PF25034">
    <property type="entry name" value="Spectrin_SYNE1"/>
    <property type="match status" value="1"/>
</dbReference>
<evidence type="ECO:0000256" key="3">
    <source>
        <dbReference type="ARBA" id="ARBA00022737"/>
    </source>
</evidence>
<dbReference type="PROSITE" id="PS00020">
    <property type="entry name" value="ACTININ_2"/>
    <property type="match status" value="1"/>
</dbReference>
<evidence type="ECO:0000256" key="8">
    <source>
        <dbReference type="SAM" id="MobiDB-lite"/>
    </source>
</evidence>
<dbReference type="GO" id="GO:0031965">
    <property type="term" value="C:nuclear membrane"/>
    <property type="evidence" value="ECO:0007669"/>
    <property type="project" value="UniProtKB-SubCell"/>
</dbReference>
<sequence length="5979" mass="689809">MYTDIRQGHLLLDLLEVLSGQHLPREKGFNTFQCRSNIENALTFLKSRSLKLINIHVADIIEGKPSIVLGLIWTIIFHFHIEELAQTLACTYNQPSLDCSSAVDSSPKASRSVKKSAKIKERWKISATKALLLWAKEQCSLHGSINVTDFKSSWRSGLPFLAIIQTLRPGLVDLEKAKARSNKENLREAFRIAELELNIPRLLEPEDVDIMNPDEKSIMTYVAQFLQYSRNSHESEEDMEEKVRDAMSWLAAQEEKLAKLLIDTENEAYYQKYKEMMSFMEAFNQEKKPFLPVLSSRSEARLRESQQQMREEWNKLISQINEWKAKLDQMLPSPLDNIEAWLQEVEHLQSEDLPDLQDPFKAMFVFREIIVIFKGLMDCFDSHLDTLQSFKNEDEKNMPLVFPEKLEEMKRRFSNIHFTNSNTFLEYHYGLCSAIANEVMLKLNIWDMKYGTKESVESLLENWNNFIEEKRLETQLETATHICEDLKNKNITEDPQEISRLFKTVESKISMCRDYISNVNTTLQKVLSSWSNYTENIHLLKTWLEEKRNEHPKEIPAEILAKWNLVHGSLNEAGNYLIEVSKEQVGSNIAKELKKLNRRWAKFIKRTHFVKSTDAAEKTRELLGSLEKIEEFLEGVDSWATETGRLLSKISHEGPVEPDMEEHLQSLAARGTSCQEQVVAAEEILQSLMQNVSSQVSQQHSHTTGLQARIKEARDKIEVLLFSIVIAVHHEIISCVQLIVERQKKKFNATFKKINKQLGKEKKLLSMDETKGIIKEHEVPATLLFSSPTSLGECIVCPSYSFLGTLLQPVFVEQSPRSWCYANTEQRDHPNYFFTFFEFNYIIFVAFLCCKMLSVFSCLLSQFMFCYLSCRTNSLRTALEIVLPIENESILLCELDQQLKKKDIQQFNLMNSDLAYRELKVRENLQRSILNQIEVCKQLEHLDSSARDEFNPIDLQAASKIMIYYQNQLEEMSHKMQIRETVLKDLEAFMASLRNIQSSIKCLADPPGEPEIQGKALREAAQKVSHMTEEAKCLDERLKTVDICLEDAECGRKTCCENLVLTLSEELNATYDPSSEQMLTEEKDLYKIFSTKNSELLKTIQDLRDRINKIGLKDPTIPAIQQRVKSLTELEKELDCAAVEMKPMREIANKLPQIKEEKAEEANEQCRVTERLWEDTKLLLAECQEQCARALELLKQYQSCKTSLTSIIQKQEIVLSQQTSYMGKENLNRLITKIEEAKEEFNDHSEDVDKINQICKNLQFQLNKMRSFEEPPFENEANVIVDRWLDINEKTENYCDNLGRAQALWDKLLSLSGTIDAWANAELKNAEDHRLTEEDLTQLKACLRVQEQKLQKFDNTVAEIEELLNSNEPPLELQVIRSSVVQKMELIKELLSTKRGTSELSLNTAELKGDLDLAKTQIGMTESLLKALSPSDTLEIFTKLEEIHQKILQQEHHVTLLQEETDCPDVDELNKQLKCVTDLFNKKKHVFQDHFIGVLNRQCKNFNDWFSSTQLSLKDCFDPSETKPILEERLQRLKYFLTSEGKDRDIQEVKTLLNKVKHYLPKASINHLNSRVRDQEAELQRLISKCQKREKELSASLQQLSSLEESSMILEEWLTAQEEKLKEIKKDETKLENFYKTVLMQRKPFDSMAQLANSLRDAGLTEYETISEANDLISRYQTLITHVSEMAGNTERLPVEGQNFEELVQDVSCCIKKLEEAVNNLSSQESELPSEERINQIKKITALKDAGEAKIQNMVALGETLMRNEKNKKAVVQQTISELQNKWESTCRLATECRSPKEQLQLNREQYEQSKEDLRLALTELEKQQQEIGFALQPGLQEKQAQLTNYADLLQKAEDLTSQFNELKSQEDHLQGHSGDPCFTKVEWLELKHQHENLLSQLQTIVQTLESHVQEHQQFQDMVTGLSTELKTVSEKLADLKILFNKMFSSGLKEQQGPLSRCEDMLKEILVLAETVKQNTSSPGQKFIKDEIETLQSEHRSLEERLENVKQKEVNTFSEALELKDEFVNEIQMEDKADTMLKREIQITSDTPVAAEEGPAAVALKEPLEMHDVSIFVDSNDSERLGKEASVFQMPFLYCILYCILNFIEIKPCNLQTELETWKTKSLCHSQEAFPNATGSNRAELQTTEPVVPCWDRLLQELDAVKAVKQQQYCLINEYQKNLSSVQSSMKNLSTEKDNIKMGPMNNTVLLEKIKACIESLRKERDVLNQLKTQQESLSQHLTCMDKVLTESQMRQLEQWWQHMEQTVQKKHDQVVAEIDEFNLLMNKAQDIQRLIQEQYLQAELHSSAAGKANCPVLWTTELQDIKHGLSLLKRRIELQMKRIWSDQEKVALENSIHDLQSKLEALSAQQTPREDVQITGPALMKHEMMKKLKENISWVKDSLSSLDQKAALFPSDVKSQIRSCQLMNKEVLNREPVIVSLDYGLQHIIPNLKPEDISDITSLLQTLQNSYKALVLKSSQRLQHLELQLEERQKLIAEVEKVHCQLRNAEMLARPDIDQTSTWSELINQQAILKEILKDIQEIEGLISAHCKESQVTAGELSLSEQLFLIDQLRSLKNRARKTQRQIQSKLHEVGKKIAVYREFAEGITSLQQDLNDLQCSEMNLEEDELLGAKQEVKDKCKALKEKVLAFQSNLSQIMKYKEIFEYVGLKWDSLQLDELQTKFFKIKNKIKGKIIRFDNVVRECDKIQALLNEIQTVISTVRKEANILNDSSSSSPAENLISAQILFQTVQQILYLAQEVANQINKNEVFDTPFKESKRKEIKSLEKDVEKLNQFLQNLVSGLQGVNKEDMQNEVEHVFHIIKHIQLELQQPLLIDMKVMQYEKIRWEAIQNMMQAKFSAIKCRMEKERENQEEKSLAADIETKLETLQGHEIQLKTDIAARVSALEEAYKTGELYTKAVQSATRFLEDYEVQVQSAAAELGSSEEVCQTPQWKQEEFNSAKADIENLCSKLKNLVKPEDKIRLENTSTELVTKGWALREKAQRMEADELRYFEKYKSYTKTKDKVCDNLNKLEKMLRQSLCQVPVSYKEALEHLEESKILVSNIDSAEDDLVKLRQVSGELMRLCRRSDRALGRIVTVLWENWLGLLEAAKGLEINCEELKQEWKFINEELERETIILDKLQEEQPESLKEKEKATREELVELLDFVNSFEENINQQQLLLLLLLHRIRNILNTSENMEAEAALPALCEIKAMQDRCKKLYEKTQDHKDSVKAEIQERNKITEEISAVTNALQNAASVLLQDATRKAGQLEEVQSVIGKESQTLKDIMEKLRIKYSEMYTIVPAEIETQLEDCKKVLQDLEDKVSFEILQSSPQYVLKRKAETINNGLQAIEKMLQQKSENIAKAKEVQKQIWDMLDLWHYKLNELDAEVHDIVEQDSCHAQELMDILVTPLQQYQQVSQLAERRTAILNKAANKMEEYNELLKNVKDWIEDTNCLLRADAQNDSAKSLRKHTDDLQMALEDSEQKQNLLRGVYLELGELTPVFQTDTVMQQLNEVDDQVATLQHEIAEILPQIQHVADELDAIESHVKTFEKDIAKMKTILSSEDLLEFSPQDQLKHGQVILDRVGPMEKTIVHIQSYEEALQLPGVKMQPFSVFQRARQLLRELKKLEKIAKEQNDLLEGEMEAVKEEIIKLCQRKEDILTGMKNSMSELHQHLEQEVPESGDEPTASGLAQSDLIGTDVSGQQVSGEEWHVKEEHPCSCESILILLPFVLLNGPRTELGERCASDYFLGSQVKAGHLEEVVDGGRPEPETILQVCQAQVAELEQWLDKTKMSLSSDPQTPKMQQMVELQLADCQARLLEIEQKVLYLLEDCGDSADYLQETEALSLRLKEVKCNLEEVQRMLQDKYNEEQVKHMNAMESNHERVMITTKMNMLPRGTFTSAGTPTVEELKTYTVQLGDLSQEANVVHAQDNVAEEVSSNLDRKLFELLLAISRCLNNMEEMLNTSVLSTEEAAVQQALYETLSVELQKLHADLSDKKDDLLKSISCAGGSTDVFCECFNNLQARLEQTQAATASRSNSMKAGLDHNSNYQKTDACALELQNFENQVAKLRGHGERFQLPITLIQEAYKLEDVLDDMWGILKAKYVELNSPSVSESQYEDLLRGFAELVAIGREKIAQDPKQLTKSRAALQSHLENHKDFFHNLMTHMAFMQAFSKKVTPSILQKREEFWRELVNEVKLLEQKACQYGIHLESLLKEWMEFDDECLVFNKELEALASTLPTVNLVEETEERLMERIVLLEQIKSSVDEKHARLYQMVKEGKKLLTAVSCPEIRSQIGKLEEQWLSLTKKVGHELHRLQTLLKLLSMPVYNRDSEELMKWLDSAQQRMNFWKEQSLNVSQDLPTIRDNINSLFTFSKEVDEKTSLKSSVVSTANQLFHVKQADTAALRSSLAKFEQKWGELITQLPAIQEKLHQLQMEKLSSREAIAELMTWLDHVEQQQGHEEPINSQCSATQVRSLLQKYKEYMMEMNFKQWMVDFVNQSLLQMSTCDVESKRYERTEFAECLGEMNLRWHRLQAFLNRKIQDLEHILEDITENENKAQTLRNWLEAQSDRLRSLQTPASLISAQNTLDDCKELENQLTTKSRTLDELKQSLASNGGAEQTPEALSHRIAELLTKVVRLQVAQLKTSMQSILEQWRVYDEIYAEVSLMTTRYLYCINQCKPSVVSLEALKNQVKTLQSLQDESENSEESWAKLQAAASNLKKNCSPSFAEIIEQKCMEAHTKWNSVNEDITDQLRAVQATLQLWEPFDTLCTEAAAKLHQHKEQCTQLLDAQMPEDNMIETLKQRIQDIKNLQHGLQNIAGCRTQISLLADRIKQQAGTAAQAILLEKLQPLQRASYLEKMLQRKLDEFENHTLELAALSPSIESLNEASIKLPLSDFTLKKMQSLTRQWNQKTAAALERCSMLEGTQNDDKKFFQKCENWMKFLEKMREALKTNIPGRFEELQEQQRVYEVKLTLKMEQSWDCCEKQTKELESRLGELKEKVKDPLPLEHEELYKAKEHIKVSLHKQEIEDRLNAWIVFNEKNKELCSWLVQMESKVLQTADVSIEDMIDKLQKVSMECDVCELQWWGSGLLAMFVYIYQDCMEEINLFSENKLHLKQMGDQLIKASNKSRVAEIDDKLNKINDRWQHLFDVIGARSRGFVLRRDAAVCQVKTPTQNVGVKSGESCSGSSARGSGRRTRMGEPSPPPTVKKLKETFAFIQLLDKNMSNLRTWLARIESELSKPVVYDICDDQEIQKRLAEQQDLQRDIEQHTAGVESVFNICEVLLHDSDACANETECDSIQQTTRSLDRRWRNICHCGETLIEETWRLWQRFLDDYSRFEDWLKSSERTAAKPNSSEVLYTHAKEELKKFERQIHERLTQLELINKQYRRLARENRTDSASKLKQMVHEGNQRWDNLQKRVAAILRRLKHFTNRRDEFEGTRESILVWLTEMDLQLTNVEHFSKSNFDDKMRQLNGFQQEITLNTNKIDQLIVFGEQLIQKSEPLDATLIEDELEELHRYCQEGLDDEKETSENETDPEDSREIQNDPWHKKAISEGPSSTQSLCHLMPPTQGHERSGCETPVSVDSIPLEWDHTGDVGGSSSHEDEEEATYYSALSGKPVSEAHTWHSPDSPVCRKHRYNQAEMVGNALSGPETSTPYKPDYVTLMTGCQPWLCIIDRWELIQAQDLRNKLRIKQKLQQWQQLNSDLSDVSAWLDKTEEELEELQKVKPPTTVQALEQRVKKLKDMLKAFDNYKAVVLSVNLSSKEFQKADSTEFKELQNRLRKVNLHWEKATHALDNWRKGLQQALLHCQDFHDQSQKLILWLASADSRRNEGQITDPNADLNTILECQKELMQLEKELLEQQLKVNSLQELTAYLLLKSDGDYVEADEKVHVIGKKLKQLIEQVSNDLKTIQGNLVSQSLNSFPDDLDSGDFNPVAAKSRRLQLHPGKQLRPFFLSHAAIHQWASTNLESSP</sequence>
<dbReference type="InterPro" id="IPR036872">
    <property type="entry name" value="CH_dom_sf"/>
</dbReference>
<feature type="coiled-coil region" evidence="7">
    <location>
        <begin position="1981"/>
        <end position="2008"/>
    </location>
</feature>
<dbReference type="PROSITE" id="PS50021">
    <property type="entry name" value="CH"/>
    <property type="match status" value="2"/>
</dbReference>
<feature type="coiled-coil region" evidence="7">
    <location>
        <begin position="5849"/>
        <end position="5878"/>
    </location>
</feature>
<evidence type="ECO:0000256" key="1">
    <source>
        <dbReference type="ARBA" id="ARBA00004126"/>
    </source>
</evidence>
<feature type="coiled-coil region" evidence="7">
    <location>
        <begin position="1762"/>
        <end position="1866"/>
    </location>
</feature>
<accession>A0A8C0BDM6</accession>
<feature type="region of interest" description="Disordered" evidence="8">
    <location>
        <begin position="5180"/>
        <end position="5211"/>
    </location>
</feature>
<evidence type="ECO:0000256" key="7">
    <source>
        <dbReference type="SAM" id="Coils"/>
    </source>
</evidence>
<name>A0A8C0BDM6_9AVES</name>
<dbReference type="InterPro" id="IPR002017">
    <property type="entry name" value="Spectrin_repeat"/>
</dbReference>
<dbReference type="SMART" id="SM00033">
    <property type="entry name" value="CH"/>
    <property type="match status" value="2"/>
</dbReference>
<evidence type="ECO:0000256" key="5">
    <source>
        <dbReference type="ARBA" id="ARBA00023203"/>
    </source>
</evidence>
<dbReference type="InterPro" id="IPR056887">
    <property type="entry name" value="SYNE1/2_dom"/>
</dbReference>
<dbReference type="InterPro" id="IPR018159">
    <property type="entry name" value="Spectrin/alpha-actinin"/>
</dbReference>
<dbReference type="Gene3D" id="1.10.418.10">
    <property type="entry name" value="Calponin-like domain"/>
    <property type="match status" value="2"/>
</dbReference>
<evidence type="ECO:0000256" key="6">
    <source>
        <dbReference type="ARBA" id="ARBA00023242"/>
    </source>
</evidence>
<feature type="compositionally biased region" description="Low complexity" evidence="8">
    <location>
        <begin position="5182"/>
        <end position="5196"/>
    </location>
</feature>
<feature type="domain" description="Calponin-homology (CH)" evidence="9">
    <location>
        <begin position="125"/>
        <end position="230"/>
    </location>
</feature>
<dbReference type="Gene3D" id="1.20.58.60">
    <property type="match status" value="10"/>
</dbReference>
<evidence type="ECO:0000256" key="4">
    <source>
        <dbReference type="ARBA" id="ARBA00023136"/>
    </source>
</evidence>
<evidence type="ECO:0000259" key="9">
    <source>
        <dbReference type="PROSITE" id="PS50021"/>
    </source>
</evidence>
<dbReference type="PANTHER" id="PTHR14514">
    <property type="entry name" value="PKA ANCHORING PROTEIN"/>
    <property type="match status" value="1"/>
</dbReference>
<feature type="coiled-coil region" evidence="7">
    <location>
        <begin position="4536"/>
        <end position="4563"/>
    </location>
</feature>
<dbReference type="SMART" id="SM00150">
    <property type="entry name" value="SPEC"/>
    <property type="match status" value="17"/>
</dbReference>
<feature type="compositionally biased region" description="Acidic residues" evidence="8">
    <location>
        <begin position="5528"/>
        <end position="5542"/>
    </location>
</feature>
<dbReference type="PANTHER" id="PTHR14514:SF4">
    <property type="entry name" value="NESPRIN-2"/>
    <property type="match status" value="1"/>
</dbReference>
<dbReference type="Proteomes" id="UP000694555">
    <property type="component" value="Unplaced"/>
</dbReference>
<dbReference type="Pfam" id="PF25035">
    <property type="entry name" value="SYNE1"/>
    <property type="match status" value="1"/>
</dbReference>
<dbReference type="InterPro" id="IPR001715">
    <property type="entry name" value="CH_dom"/>
</dbReference>
<keyword evidence="3" id="KW-0677">Repeat</keyword>
<dbReference type="Pfam" id="PF00307">
    <property type="entry name" value="CH"/>
    <property type="match status" value="2"/>
</dbReference>
<comment type="subcellular location">
    <subcellularLocation>
        <location evidence="1">Nucleus membrane</location>
    </subcellularLocation>
</comment>
<dbReference type="CDD" id="cd00176">
    <property type="entry name" value="SPEC"/>
    <property type="match status" value="3"/>
</dbReference>
<feature type="coiled-coil region" evidence="7">
    <location>
        <begin position="3843"/>
        <end position="3870"/>
    </location>
</feature>
<feature type="compositionally biased region" description="Basic and acidic residues" evidence="8">
    <location>
        <begin position="5543"/>
        <end position="5558"/>
    </location>
</feature>
<dbReference type="Pfam" id="PF00435">
    <property type="entry name" value="Spectrin"/>
    <property type="match status" value="1"/>
</dbReference>
<proteinExistence type="predicted"/>
<dbReference type="InterPro" id="IPR001589">
    <property type="entry name" value="Actinin_actin-bd_CS"/>
</dbReference>
<dbReference type="GO" id="GO:0003779">
    <property type="term" value="F:actin binding"/>
    <property type="evidence" value="ECO:0007669"/>
    <property type="project" value="UniProtKB-KW"/>
</dbReference>
<dbReference type="SUPFAM" id="SSF46966">
    <property type="entry name" value="Spectrin repeat"/>
    <property type="match status" value="16"/>
</dbReference>
<keyword evidence="11" id="KW-1185">Reference proteome</keyword>
<feature type="coiled-coil region" evidence="7">
    <location>
        <begin position="5712"/>
        <end position="5758"/>
    </location>
</feature>
<organism evidence="10 11">
    <name type="scientific">Buteo japonicus</name>
    <dbReference type="NCBI Taxonomy" id="224669"/>
    <lineage>
        <taxon>Eukaryota</taxon>
        <taxon>Metazoa</taxon>
        <taxon>Chordata</taxon>
        <taxon>Craniata</taxon>
        <taxon>Vertebrata</taxon>
        <taxon>Euteleostomi</taxon>
        <taxon>Archelosauria</taxon>
        <taxon>Archosauria</taxon>
        <taxon>Dinosauria</taxon>
        <taxon>Saurischia</taxon>
        <taxon>Theropoda</taxon>
        <taxon>Coelurosauria</taxon>
        <taxon>Aves</taxon>
        <taxon>Neognathae</taxon>
        <taxon>Neoaves</taxon>
        <taxon>Telluraves</taxon>
        <taxon>Accipitrimorphae</taxon>
        <taxon>Accipitriformes</taxon>
        <taxon>Accipitridae</taxon>
        <taxon>Accipitrinae</taxon>
        <taxon>Buteo</taxon>
    </lineage>
</organism>
<keyword evidence="5" id="KW-0009">Actin-binding</keyword>
<evidence type="ECO:0000256" key="2">
    <source>
        <dbReference type="ARBA" id="ARBA00022553"/>
    </source>
</evidence>
<evidence type="ECO:0000313" key="11">
    <source>
        <dbReference type="Proteomes" id="UP000694555"/>
    </source>
</evidence>
<feature type="coiled-coil region" evidence="7">
    <location>
        <begin position="2570"/>
        <end position="2651"/>
    </location>
</feature>
<feature type="region of interest" description="Disordered" evidence="8">
    <location>
        <begin position="5527"/>
        <end position="5586"/>
    </location>
</feature>